<dbReference type="OrthoDB" id="2193366at2"/>
<dbReference type="EMBL" id="CDGG01000001">
    <property type="protein sequence ID" value="CEI81946.1"/>
    <property type="molecule type" value="Genomic_DNA"/>
</dbReference>
<protein>
    <submittedName>
        <fullName evidence="2">Uncharacterized protein</fullName>
    </submittedName>
</protein>
<dbReference type="AlphaFoldDB" id="A0A0A1MSJ1"/>
<dbReference type="Proteomes" id="UP000040453">
    <property type="component" value="Unassembled WGS sequence"/>
</dbReference>
<keyword evidence="1" id="KW-0472">Membrane</keyword>
<keyword evidence="3" id="KW-1185">Reference proteome</keyword>
<feature type="transmembrane region" description="Helical" evidence="1">
    <location>
        <begin position="77"/>
        <end position="95"/>
    </location>
</feature>
<evidence type="ECO:0000256" key="1">
    <source>
        <dbReference type="SAM" id="Phobius"/>
    </source>
</evidence>
<keyword evidence="1" id="KW-1133">Transmembrane helix</keyword>
<name>A0A0A1MSJ1_9BACI</name>
<gene>
    <name evidence="2" type="ORF">BN997_01801</name>
</gene>
<accession>A0A0A1MSJ1</accession>
<reference evidence="2 3" key="1">
    <citation type="submission" date="2014-11" db="EMBL/GenBank/DDBJ databases">
        <authorList>
            <person name="Urmite Genomes Urmite Genomes"/>
        </authorList>
    </citation>
    <scope>NUCLEOTIDE SEQUENCE [LARGE SCALE GENOMIC DNA]</scope>
    <source>
        <strain evidence="2 3">Oc5</strain>
    </source>
</reference>
<keyword evidence="1" id="KW-0812">Transmembrane</keyword>
<sequence length="289" mass="32836">MKQRQNKVRKWQKIIGAILLLLAIGFFCLQMGYLFIRSSHLIDYIDHRLFYIINIACMIFLASGVFLFISTTRRLKIIGSGIVLLLIVVQLIMLFNSNNLIKSVTSLSPDRKNVLSIKENLQTTEVVYYRPHFGIIGRPEERLLSPVKGDFKVEWLANDAAAVTYQTADNNTQQFIATYGDRGGGTSYYYVGAEIHGTWQGENVQLVSDTEGISITTDGESEHFEWDDIHQFGTLAVVLEKNNEAAWTVSLDENFQVNEDTPERQNGNITLYQATMNDNEPIELTKQIE</sequence>
<evidence type="ECO:0000313" key="2">
    <source>
        <dbReference type="EMBL" id="CEI81946.1"/>
    </source>
</evidence>
<dbReference type="STRING" id="545501.BN997_01801"/>
<evidence type="ECO:0000313" key="3">
    <source>
        <dbReference type="Proteomes" id="UP000040453"/>
    </source>
</evidence>
<organism evidence="2 3">
    <name type="scientific">Oceanobacillus oncorhynchi</name>
    <dbReference type="NCBI Taxonomy" id="545501"/>
    <lineage>
        <taxon>Bacteria</taxon>
        <taxon>Bacillati</taxon>
        <taxon>Bacillota</taxon>
        <taxon>Bacilli</taxon>
        <taxon>Bacillales</taxon>
        <taxon>Bacillaceae</taxon>
        <taxon>Oceanobacillus</taxon>
    </lineage>
</organism>
<feature type="transmembrane region" description="Helical" evidence="1">
    <location>
        <begin position="14"/>
        <end position="36"/>
    </location>
</feature>
<dbReference type="RefSeq" id="WP_042531424.1">
    <property type="nucleotide sequence ID" value="NZ_CDGG01000001.1"/>
</dbReference>
<proteinExistence type="predicted"/>
<feature type="transmembrane region" description="Helical" evidence="1">
    <location>
        <begin position="48"/>
        <end position="70"/>
    </location>
</feature>